<keyword evidence="2" id="KW-1185">Reference proteome</keyword>
<proteinExistence type="predicted"/>
<sequence>MVGVITVCTGFKANSIADIVIQTYYTSLAHAASIKTSYLDDSFIRVRGDRH</sequence>
<dbReference type="STRING" id="1009370.ALO_09734"/>
<organism evidence="1 2">
    <name type="scientific">Acetonema longum DSM 6540</name>
    <dbReference type="NCBI Taxonomy" id="1009370"/>
    <lineage>
        <taxon>Bacteria</taxon>
        <taxon>Bacillati</taxon>
        <taxon>Bacillota</taxon>
        <taxon>Negativicutes</taxon>
        <taxon>Acetonemataceae</taxon>
        <taxon>Acetonema</taxon>
    </lineage>
</organism>
<protein>
    <submittedName>
        <fullName evidence="1">Uncharacterized protein</fullName>
    </submittedName>
</protein>
<dbReference type="AlphaFoldDB" id="F7NIP4"/>
<gene>
    <name evidence="1" type="ORF">ALO_09734</name>
</gene>
<dbReference type="EMBL" id="AFGF01000078">
    <property type="protein sequence ID" value="EGO64108.1"/>
    <property type="molecule type" value="Genomic_DNA"/>
</dbReference>
<dbReference type="Proteomes" id="UP000003240">
    <property type="component" value="Unassembled WGS sequence"/>
</dbReference>
<accession>F7NIP4</accession>
<comment type="caution">
    <text evidence="1">The sequence shown here is derived from an EMBL/GenBank/DDBJ whole genome shotgun (WGS) entry which is preliminary data.</text>
</comment>
<reference evidence="1 2" key="1">
    <citation type="journal article" date="2011" name="EMBO J.">
        <title>Structural diversity of bacterial flagellar motors.</title>
        <authorList>
            <person name="Chen S."/>
            <person name="Beeby M."/>
            <person name="Murphy G.E."/>
            <person name="Leadbetter J.R."/>
            <person name="Hendrixson D.R."/>
            <person name="Briegel A."/>
            <person name="Li Z."/>
            <person name="Shi J."/>
            <person name="Tocheva E.I."/>
            <person name="Muller A."/>
            <person name="Dobro M.J."/>
            <person name="Jensen G.J."/>
        </authorList>
    </citation>
    <scope>NUCLEOTIDE SEQUENCE [LARGE SCALE GENOMIC DNA]</scope>
    <source>
        <strain evidence="1 2">DSM 6540</strain>
    </source>
</reference>
<evidence type="ECO:0000313" key="1">
    <source>
        <dbReference type="EMBL" id="EGO64108.1"/>
    </source>
</evidence>
<evidence type="ECO:0000313" key="2">
    <source>
        <dbReference type="Proteomes" id="UP000003240"/>
    </source>
</evidence>
<name>F7NIP4_9FIRM</name>